<proteinExistence type="predicted"/>
<dbReference type="Proteomes" id="UP000839735">
    <property type="component" value="Unassembled WGS sequence"/>
</dbReference>
<reference evidence="1" key="1">
    <citation type="submission" date="2018-08" db="EMBL/GenBank/DDBJ databases">
        <authorList>
            <person name="Ashton P.M."/>
            <person name="Dallman T."/>
            <person name="Nair S."/>
            <person name="De Pinna E."/>
            <person name="Peters T."/>
            <person name="Grant K."/>
        </authorList>
    </citation>
    <scope>NUCLEOTIDE SEQUENCE [LARGE SCALE GENOMIC DNA]</scope>
    <source>
        <strain evidence="1">294779</strain>
    </source>
</reference>
<evidence type="ECO:0000313" key="1">
    <source>
        <dbReference type="EMBL" id="ECC3917314.1"/>
    </source>
</evidence>
<protein>
    <submittedName>
        <fullName evidence="1">Uncharacterized protein</fullName>
    </submittedName>
</protein>
<comment type="caution">
    <text evidence="1">The sequence shown here is derived from an EMBL/GenBank/DDBJ whole genome shotgun (WGS) entry which is preliminary data.</text>
</comment>
<name>A0A3U4W6S7_SALDZ</name>
<accession>A0A3U4W6S7</accession>
<gene>
    <name evidence="1" type="ORF">CTQ69_25845</name>
</gene>
<sequence>MKIMMMKMNHTSLSRKWILFSLVLLSPEILAATESLNFNYKRADTLSLEPRLGLQARACHSKADPMDIMVRFNKGMNITKPYKVMLDISGGPYTKSYAVFSSSAKNRAGTDPDFLVPWSAYAKGAAKVNETNSVNIPAVPEQNGDPFCFSNAGPKYYSIIYPPAYSYGGLLPVFKNPPYYFDPLGSLNESNFNSRCQFALDMLNSLPPEFKNDIRYYWPYGQDLWTHRLIKYTDIGKRTGSYFIENSIKASGKSFMFVETSQNIFFSTRTVYQPPRTEIHTAMQDYKLDENCTTNSCSFTFPTGKGNHGNIIQDGSTFLVKLNNRNITSLTLSLVYDKTTYIWKWQQDGSSLIRNRLYLASSTGGGGAVLPAAIDMTDPYKSFYKNGTQNFYRGTLVTDGSLNMDSYNDYIKKVTPLSLLSSKTADINLVNTDSLTFSLGTGSNGAPTLGIFGQPLKFAPLIVNGKEAASAMQVRNACY</sequence>
<dbReference type="EMBL" id="AAIBIC010000056">
    <property type="protein sequence ID" value="ECC3917314.1"/>
    <property type="molecule type" value="Genomic_DNA"/>
</dbReference>
<dbReference type="AlphaFoldDB" id="A0A3U4W6S7"/>
<organism evidence="1">
    <name type="scientific">Salmonella diarizonae</name>
    <dbReference type="NCBI Taxonomy" id="59204"/>
    <lineage>
        <taxon>Bacteria</taxon>
        <taxon>Pseudomonadati</taxon>
        <taxon>Pseudomonadota</taxon>
        <taxon>Gammaproteobacteria</taxon>
        <taxon>Enterobacterales</taxon>
        <taxon>Enterobacteriaceae</taxon>
        <taxon>Salmonella</taxon>
    </lineage>
</organism>